<sequence length="184" mass="21897">MEHDIQLRGKTHSCDVTICFYFEPHKWFHKRGMPYSRYKIASTWQEQQMSTEWLMWLSLDDRTNFTGENQIHSNSTQYEELLETILPPLIELHLLKIGCWRMVENDLKHVIRRGSSSAFLNRACQWTNRRFCREGHDSIWAMKEYGDAKSWIKVFFIDHLKGRVSDFVGSKKNGEMFLLLGMES</sequence>
<proteinExistence type="predicted"/>
<keyword evidence="2" id="KW-1185">Reference proteome</keyword>
<dbReference type="Proteomes" id="UP001164929">
    <property type="component" value="Chromosome 8"/>
</dbReference>
<comment type="caution">
    <text evidence="1">The sequence shown here is derived from an EMBL/GenBank/DDBJ whole genome shotgun (WGS) entry which is preliminary data.</text>
</comment>
<reference evidence="1" key="1">
    <citation type="journal article" date="2023" name="Mol. Ecol. Resour.">
        <title>Chromosome-level genome assembly of a triploid poplar Populus alba 'Berolinensis'.</title>
        <authorList>
            <person name="Chen S."/>
            <person name="Yu Y."/>
            <person name="Wang X."/>
            <person name="Wang S."/>
            <person name="Zhang T."/>
            <person name="Zhou Y."/>
            <person name="He R."/>
            <person name="Meng N."/>
            <person name="Wang Y."/>
            <person name="Liu W."/>
            <person name="Liu Z."/>
            <person name="Liu J."/>
            <person name="Guo Q."/>
            <person name="Huang H."/>
            <person name="Sederoff R.R."/>
            <person name="Wang G."/>
            <person name="Qu G."/>
            <person name="Chen S."/>
        </authorList>
    </citation>
    <scope>NUCLEOTIDE SEQUENCE</scope>
    <source>
        <strain evidence="1">SC-2020</strain>
    </source>
</reference>
<gene>
    <name evidence="1" type="ORF">NC653_021828</name>
</gene>
<accession>A0AAD6QEU3</accession>
<organism evidence="1 2">
    <name type="scientific">Populus alba x Populus x berolinensis</name>
    <dbReference type="NCBI Taxonomy" id="444605"/>
    <lineage>
        <taxon>Eukaryota</taxon>
        <taxon>Viridiplantae</taxon>
        <taxon>Streptophyta</taxon>
        <taxon>Embryophyta</taxon>
        <taxon>Tracheophyta</taxon>
        <taxon>Spermatophyta</taxon>
        <taxon>Magnoliopsida</taxon>
        <taxon>eudicotyledons</taxon>
        <taxon>Gunneridae</taxon>
        <taxon>Pentapetalae</taxon>
        <taxon>rosids</taxon>
        <taxon>fabids</taxon>
        <taxon>Malpighiales</taxon>
        <taxon>Salicaceae</taxon>
        <taxon>Saliceae</taxon>
        <taxon>Populus</taxon>
    </lineage>
</organism>
<dbReference type="AlphaFoldDB" id="A0AAD6QEU3"/>
<evidence type="ECO:0000313" key="2">
    <source>
        <dbReference type="Proteomes" id="UP001164929"/>
    </source>
</evidence>
<evidence type="ECO:0000313" key="1">
    <source>
        <dbReference type="EMBL" id="KAJ6989060.1"/>
    </source>
</evidence>
<dbReference type="EMBL" id="JAQIZT010000008">
    <property type="protein sequence ID" value="KAJ6989060.1"/>
    <property type="molecule type" value="Genomic_DNA"/>
</dbReference>
<name>A0AAD6QEU3_9ROSI</name>
<protein>
    <submittedName>
        <fullName evidence="1">Uncharacterized protein</fullName>
    </submittedName>
</protein>